<dbReference type="Proteomes" id="UP000554235">
    <property type="component" value="Unassembled WGS sequence"/>
</dbReference>
<evidence type="ECO:0000256" key="1">
    <source>
        <dbReference type="SAM" id="MobiDB-lite"/>
    </source>
</evidence>
<comment type="caution">
    <text evidence="2">The sequence shown here is derived from an EMBL/GenBank/DDBJ whole genome shotgun (WGS) entry which is preliminary data.</text>
</comment>
<dbReference type="EMBL" id="JAADYS010002563">
    <property type="protein sequence ID" value="KAF4457873.1"/>
    <property type="molecule type" value="Genomic_DNA"/>
</dbReference>
<dbReference type="AlphaFoldDB" id="A0A8H4KYR8"/>
<protein>
    <submittedName>
        <fullName evidence="2">Uncharacterized protein</fullName>
    </submittedName>
</protein>
<accession>A0A8H4KYR8</accession>
<name>A0A8H4KYR8_9HYPO</name>
<feature type="region of interest" description="Disordered" evidence="1">
    <location>
        <begin position="1"/>
        <end position="59"/>
    </location>
</feature>
<keyword evidence="3" id="KW-1185">Reference proteome</keyword>
<organism evidence="2 3">
    <name type="scientific">Fusarium albosuccineum</name>
    <dbReference type="NCBI Taxonomy" id="1237068"/>
    <lineage>
        <taxon>Eukaryota</taxon>
        <taxon>Fungi</taxon>
        <taxon>Dikarya</taxon>
        <taxon>Ascomycota</taxon>
        <taxon>Pezizomycotina</taxon>
        <taxon>Sordariomycetes</taxon>
        <taxon>Hypocreomycetidae</taxon>
        <taxon>Hypocreales</taxon>
        <taxon>Nectriaceae</taxon>
        <taxon>Fusarium</taxon>
        <taxon>Fusarium decemcellulare species complex</taxon>
    </lineage>
</organism>
<feature type="compositionally biased region" description="Polar residues" evidence="1">
    <location>
        <begin position="35"/>
        <end position="44"/>
    </location>
</feature>
<feature type="compositionally biased region" description="Polar residues" evidence="1">
    <location>
        <begin position="1"/>
        <end position="23"/>
    </location>
</feature>
<evidence type="ECO:0000313" key="2">
    <source>
        <dbReference type="EMBL" id="KAF4457873.1"/>
    </source>
</evidence>
<proteinExistence type="predicted"/>
<reference evidence="2 3" key="1">
    <citation type="submission" date="2020-01" db="EMBL/GenBank/DDBJ databases">
        <title>Identification and distribution of gene clusters putatively required for synthesis of sphingolipid metabolism inhibitors in phylogenetically diverse species of the filamentous fungus Fusarium.</title>
        <authorList>
            <person name="Kim H.-S."/>
            <person name="Busman M."/>
            <person name="Brown D.W."/>
            <person name="Divon H."/>
            <person name="Uhlig S."/>
            <person name="Proctor R.H."/>
        </authorList>
    </citation>
    <scope>NUCLEOTIDE SEQUENCE [LARGE SCALE GENOMIC DNA]</scope>
    <source>
        <strain evidence="2 3">NRRL 20459</strain>
    </source>
</reference>
<evidence type="ECO:0000313" key="3">
    <source>
        <dbReference type="Proteomes" id="UP000554235"/>
    </source>
</evidence>
<gene>
    <name evidence="2" type="ORF">FALBO_15108</name>
</gene>
<sequence length="82" mass="8603">MAHTTKTATPQTCDKVGASTSQEHVFGRPHRAQVETAQGESKTPTPKEAQSGPGSADPKILRLLLISEPEKRPLVAGSGVLS</sequence>